<dbReference type="Pfam" id="PF00156">
    <property type="entry name" value="Pribosyltran"/>
    <property type="match status" value="1"/>
</dbReference>
<evidence type="ECO:0000256" key="2">
    <source>
        <dbReference type="SAM" id="MobiDB-lite"/>
    </source>
</evidence>
<evidence type="ECO:0000313" key="4">
    <source>
        <dbReference type="EMBL" id="MFC4910448.1"/>
    </source>
</evidence>
<feature type="compositionally biased region" description="Gly residues" evidence="2">
    <location>
        <begin position="304"/>
        <end position="313"/>
    </location>
</feature>
<evidence type="ECO:0000313" key="5">
    <source>
        <dbReference type="Proteomes" id="UP001595872"/>
    </source>
</evidence>
<feature type="compositionally biased region" description="Polar residues" evidence="2">
    <location>
        <begin position="417"/>
        <end position="438"/>
    </location>
</feature>
<dbReference type="InterPro" id="IPR029057">
    <property type="entry name" value="PRTase-like"/>
</dbReference>
<dbReference type="Proteomes" id="UP001595872">
    <property type="component" value="Unassembled WGS sequence"/>
</dbReference>
<dbReference type="PANTHER" id="PTHR47505">
    <property type="entry name" value="DNA UTILIZATION PROTEIN YHGH"/>
    <property type="match status" value="1"/>
</dbReference>
<keyword evidence="4" id="KW-0328">Glycosyltransferase</keyword>
<name>A0ABV9U4J9_9ACTN</name>
<evidence type="ECO:0000259" key="3">
    <source>
        <dbReference type="Pfam" id="PF00156"/>
    </source>
</evidence>
<organism evidence="4 5">
    <name type="scientific">Actinomadura gamaensis</name>
    <dbReference type="NCBI Taxonomy" id="1763541"/>
    <lineage>
        <taxon>Bacteria</taxon>
        <taxon>Bacillati</taxon>
        <taxon>Actinomycetota</taxon>
        <taxon>Actinomycetes</taxon>
        <taxon>Streptosporangiales</taxon>
        <taxon>Thermomonosporaceae</taxon>
        <taxon>Actinomadura</taxon>
    </lineage>
</organism>
<sequence length="504" mass="52903">MFVRDLLDLLLPQRCAGCRTARGLLCPSCAARLALPARPVPAASLASLNPPIWTVASYEGPVRALIAAHKEAGRTGLARPLGRALAAAIKAVLSLDAELPPTVGAPCDAGLPTGPIPARTLDPPNKPSSRPAGDGSADPSTLNRLTPGRSSDERLTRSISRQPEGAGRQAGHVGTAGERPLVRRSEGAVLWWQSDEPVIVVPVPSAARSVRKRGHDPTRRMTAVAVRELRAEGFPVLGAPLLRHRRAVADQAGLGRTERKANMTGAMALSRREIRLLRMKYGDLVPGRTAEAAAVRLDAQGVQGGQGVQGVQGGNLCASQAGPTSDEGPSPRPNEKPVTTSSDGRTPFPMRFAREGKEDDGVWVADRTPPAGGNGDPPHHRTSEPATSRAYEPLTPPWHGAEAASGCERPEPFPSRTAGTQSQSDWELSRTAPGSDQVTEGAVRRGECLERDGPLAGWRVVVVDDVVTSGATLAEAVRVLRQAGAEVVGAATVAATPRRFLGRG</sequence>
<dbReference type="PANTHER" id="PTHR47505:SF1">
    <property type="entry name" value="DNA UTILIZATION PROTEIN YHGH"/>
    <property type="match status" value="1"/>
</dbReference>
<gene>
    <name evidence="4" type="ORF">ACFPCY_24255</name>
</gene>
<dbReference type="RefSeq" id="WP_378258813.1">
    <property type="nucleotide sequence ID" value="NZ_JBHSIT010000007.1"/>
</dbReference>
<protein>
    <submittedName>
        <fullName evidence="4">Phosphoribosyltransferase family protein</fullName>
    </submittedName>
</protein>
<proteinExistence type="inferred from homology"/>
<dbReference type="SUPFAM" id="SSF53271">
    <property type="entry name" value="PRTase-like"/>
    <property type="match status" value="1"/>
</dbReference>
<comment type="caution">
    <text evidence="4">The sequence shown here is derived from an EMBL/GenBank/DDBJ whole genome shotgun (WGS) entry which is preliminary data.</text>
</comment>
<feature type="domain" description="Phosphoribosyltransferase" evidence="3">
    <location>
        <begin position="455"/>
        <end position="497"/>
    </location>
</feature>
<dbReference type="GO" id="GO:0016757">
    <property type="term" value="F:glycosyltransferase activity"/>
    <property type="evidence" value="ECO:0007669"/>
    <property type="project" value="UniProtKB-KW"/>
</dbReference>
<accession>A0ABV9U4J9</accession>
<feature type="region of interest" description="Disordered" evidence="2">
    <location>
        <begin position="304"/>
        <end position="441"/>
    </location>
</feature>
<reference evidence="5" key="1">
    <citation type="journal article" date="2019" name="Int. J. Syst. Evol. Microbiol.">
        <title>The Global Catalogue of Microorganisms (GCM) 10K type strain sequencing project: providing services to taxonomists for standard genome sequencing and annotation.</title>
        <authorList>
            <consortium name="The Broad Institute Genomics Platform"/>
            <consortium name="The Broad Institute Genome Sequencing Center for Infectious Disease"/>
            <person name="Wu L."/>
            <person name="Ma J."/>
        </authorList>
    </citation>
    <scope>NUCLEOTIDE SEQUENCE [LARGE SCALE GENOMIC DNA]</scope>
    <source>
        <strain evidence="5">KLKA75</strain>
    </source>
</reference>
<keyword evidence="5" id="KW-1185">Reference proteome</keyword>
<dbReference type="InterPro" id="IPR051910">
    <property type="entry name" value="ComF/GntX_DNA_util-trans"/>
</dbReference>
<feature type="region of interest" description="Disordered" evidence="2">
    <location>
        <begin position="106"/>
        <end position="180"/>
    </location>
</feature>
<dbReference type="InterPro" id="IPR000836">
    <property type="entry name" value="PRTase_dom"/>
</dbReference>
<keyword evidence="4" id="KW-0808">Transferase</keyword>
<dbReference type="Gene3D" id="3.40.50.2020">
    <property type="match status" value="1"/>
</dbReference>
<comment type="similarity">
    <text evidence="1">Belongs to the ComF/GntX family.</text>
</comment>
<dbReference type="EMBL" id="JBHSIT010000007">
    <property type="protein sequence ID" value="MFC4910448.1"/>
    <property type="molecule type" value="Genomic_DNA"/>
</dbReference>
<evidence type="ECO:0000256" key="1">
    <source>
        <dbReference type="ARBA" id="ARBA00008007"/>
    </source>
</evidence>
<dbReference type="CDD" id="cd06223">
    <property type="entry name" value="PRTases_typeI"/>
    <property type="match status" value="1"/>
</dbReference>